<evidence type="ECO:0000313" key="1">
    <source>
        <dbReference type="EMBL" id="KAF7821441.1"/>
    </source>
</evidence>
<name>A0A834TI75_9FABA</name>
<comment type="caution">
    <text evidence="1">The sequence shown here is derived from an EMBL/GenBank/DDBJ whole genome shotgun (WGS) entry which is preliminary data.</text>
</comment>
<reference evidence="1" key="1">
    <citation type="submission" date="2020-09" db="EMBL/GenBank/DDBJ databases">
        <title>Genome-Enabled Discovery of Anthraquinone Biosynthesis in Senna tora.</title>
        <authorList>
            <person name="Kang S.-H."/>
            <person name="Pandey R.P."/>
            <person name="Lee C.-M."/>
            <person name="Sim J.-S."/>
            <person name="Jeong J.-T."/>
            <person name="Choi B.-S."/>
            <person name="Jung M."/>
            <person name="Ginzburg D."/>
            <person name="Zhao K."/>
            <person name="Won S.Y."/>
            <person name="Oh T.-J."/>
            <person name="Yu Y."/>
            <person name="Kim N.-H."/>
            <person name="Lee O.R."/>
            <person name="Lee T.-H."/>
            <person name="Bashyal P."/>
            <person name="Kim T.-S."/>
            <person name="Lee W.-H."/>
            <person name="Kawkins C."/>
            <person name="Kim C.-K."/>
            <person name="Kim J.S."/>
            <person name="Ahn B.O."/>
            <person name="Rhee S.Y."/>
            <person name="Sohng J.K."/>
        </authorList>
    </citation>
    <scope>NUCLEOTIDE SEQUENCE</scope>
    <source>
        <tissue evidence="1">Leaf</tissue>
    </source>
</reference>
<dbReference type="EMBL" id="JAAIUW010000008">
    <property type="protein sequence ID" value="KAF7821441.1"/>
    <property type="molecule type" value="Genomic_DNA"/>
</dbReference>
<accession>A0A834TI75</accession>
<evidence type="ECO:0000313" key="2">
    <source>
        <dbReference type="Proteomes" id="UP000634136"/>
    </source>
</evidence>
<gene>
    <name evidence="1" type="ORF">G2W53_026896</name>
</gene>
<protein>
    <submittedName>
        <fullName evidence="1">Uncharacterized protein</fullName>
    </submittedName>
</protein>
<proteinExistence type="predicted"/>
<keyword evidence="2" id="KW-1185">Reference proteome</keyword>
<organism evidence="1 2">
    <name type="scientific">Senna tora</name>
    <dbReference type="NCBI Taxonomy" id="362788"/>
    <lineage>
        <taxon>Eukaryota</taxon>
        <taxon>Viridiplantae</taxon>
        <taxon>Streptophyta</taxon>
        <taxon>Embryophyta</taxon>
        <taxon>Tracheophyta</taxon>
        <taxon>Spermatophyta</taxon>
        <taxon>Magnoliopsida</taxon>
        <taxon>eudicotyledons</taxon>
        <taxon>Gunneridae</taxon>
        <taxon>Pentapetalae</taxon>
        <taxon>rosids</taxon>
        <taxon>fabids</taxon>
        <taxon>Fabales</taxon>
        <taxon>Fabaceae</taxon>
        <taxon>Caesalpinioideae</taxon>
        <taxon>Cassia clade</taxon>
        <taxon>Senna</taxon>
    </lineage>
</organism>
<dbReference type="AlphaFoldDB" id="A0A834TI75"/>
<sequence length="94" mass="10780">MPRGFCSKIVEEEEEEEQGACLNAQTSELQVFACERMSYAYLFKYIIIGDTGNFNSFATLLIFDPYKTWFSELLCLADLGLRDFPSRELSPLFA</sequence>
<dbReference type="Proteomes" id="UP000634136">
    <property type="component" value="Unassembled WGS sequence"/>
</dbReference>